<dbReference type="PANTHER" id="PTHR11851">
    <property type="entry name" value="METALLOPROTEASE"/>
    <property type="match status" value="1"/>
</dbReference>
<accession>A0A7C3IHJ1</accession>
<feature type="signal peptide" evidence="2">
    <location>
        <begin position="1"/>
        <end position="26"/>
    </location>
</feature>
<name>A0A7C3IHJ1_9SPIR</name>
<feature type="domain" description="Peptidase M16 C-terminal" evidence="4">
    <location>
        <begin position="200"/>
        <end position="395"/>
    </location>
</feature>
<dbReference type="InterPro" id="IPR011765">
    <property type="entry name" value="Pept_M16_N"/>
</dbReference>
<dbReference type="EMBL" id="DSVL01000211">
    <property type="protein sequence ID" value="HFH29221.1"/>
    <property type="molecule type" value="Genomic_DNA"/>
</dbReference>
<dbReference type="InterPro" id="IPR011249">
    <property type="entry name" value="Metalloenz_LuxS/M16"/>
</dbReference>
<dbReference type="Gene3D" id="3.30.830.10">
    <property type="entry name" value="Metalloenzyme, LuxS/M16 peptidase-like"/>
    <property type="match status" value="2"/>
</dbReference>
<gene>
    <name evidence="5" type="ORF">ENS59_06875</name>
</gene>
<dbReference type="Pfam" id="PF00675">
    <property type="entry name" value="Peptidase_M16"/>
    <property type="match status" value="1"/>
</dbReference>
<organism evidence="5">
    <name type="scientific">Gracilinema caldarium</name>
    <dbReference type="NCBI Taxonomy" id="215591"/>
    <lineage>
        <taxon>Bacteria</taxon>
        <taxon>Pseudomonadati</taxon>
        <taxon>Spirochaetota</taxon>
        <taxon>Spirochaetia</taxon>
        <taxon>Spirochaetales</taxon>
        <taxon>Breznakiellaceae</taxon>
        <taxon>Gracilinema</taxon>
    </lineage>
</organism>
<evidence type="ECO:0000259" key="3">
    <source>
        <dbReference type="Pfam" id="PF00675"/>
    </source>
</evidence>
<comment type="similarity">
    <text evidence="1">Belongs to the peptidase M16 family.</text>
</comment>
<dbReference type="InterPro" id="IPR050361">
    <property type="entry name" value="MPP/UQCRC_Complex"/>
</dbReference>
<evidence type="ECO:0000313" key="5">
    <source>
        <dbReference type="EMBL" id="HFH29221.1"/>
    </source>
</evidence>
<proteinExistence type="inferred from homology"/>
<dbReference type="GO" id="GO:0046872">
    <property type="term" value="F:metal ion binding"/>
    <property type="evidence" value="ECO:0007669"/>
    <property type="project" value="InterPro"/>
</dbReference>
<feature type="domain" description="Peptidase M16 N-terminal" evidence="3">
    <location>
        <begin position="47"/>
        <end position="191"/>
    </location>
</feature>
<dbReference type="PANTHER" id="PTHR11851:SF49">
    <property type="entry name" value="MITOCHONDRIAL-PROCESSING PEPTIDASE SUBUNIT ALPHA"/>
    <property type="match status" value="1"/>
</dbReference>
<comment type="caution">
    <text evidence="5">The sequence shown here is derived from an EMBL/GenBank/DDBJ whole genome shotgun (WGS) entry which is preliminary data.</text>
</comment>
<feature type="chain" id="PRO_5028414388" evidence="2">
    <location>
        <begin position="27"/>
        <end position="501"/>
    </location>
</feature>
<dbReference type="InterPro" id="IPR007863">
    <property type="entry name" value="Peptidase_M16_C"/>
</dbReference>
<sequence>MTIQKRSLLCLCIGLASLLFVTPGFSEPYASNPVSHRVLSNGLEVFVTENHTVPLATVCVVFRGGASAQNPENAGIFHLYEHMLFAGNEKYPTQAAFTAALNRMGVPNWNGATGSQYINYYITVPSNRLAEGIEFWSWAVKKPVFNEEKLEKEKEVVINEIRGYHTDPDHIFQNALQSRVFYQFPWRKNIDGPEENVQKATAADLQQMREAYYIPKNTALMIAGDVRPEEAFKLAEQWFGDWQGGAAPIIAEPPQGPFPHNVKLAYADDTFYQGVSMVQFFWRGPDVLRQTKDTYTSDVLLFLLSSPVGRFKTALMEKGPGLYDERYIDFSYPTSRDGGTYGFTTYLRMGISGAPSIISRTETLRQLVLEEFASIAKDPEAYFGKEELEKAKTKLIDQNLLSMEVASSFVTGTLTFWWSVATTDYFFSYEKNCKAVSFQDIQDLIQRYITGVDERSRPAVATAVRFSTADGWKEAGLQKDITNFGYQNVSPETAFWWQQQR</sequence>
<evidence type="ECO:0000256" key="1">
    <source>
        <dbReference type="ARBA" id="ARBA00007261"/>
    </source>
</evidence>
<evidence type="ECO:0000256" key="2">
    <source>
        <dbReference type="SAM" id="SignalP"/>
    </source>
</evidence>
<reference evidence="5" key="1">
    <citation type="journal article" date="2020" name="mSystems">
        <title>Genome- and Community-Level Interaction Insights into Carbon Utilization and Element Cycling Functions of Hydrothermarchaeota in Hydrothermal Sediment.</title>
        <authorList>
            <person name="Zhou Z."/>
            <person name="Liu Y."/>
            <person name="Xu W."/>
            <person name="Pan J."/>
            <person name="Luo Z.H."/>
            <person name="Li M."/>
        </authorList>
    </citation>
    <scope>NUCLEOTIDE SEQUENCE [LARGE SCALE GENOMIC DNA]</scope>
    <source>
        <strain evidence="5">SpSt-503</strain>
    </source>
</reference>
<dbReference type="SUPFAM" id="SSF63411">
    <property type="entry name" value="LuxS/MPP-like metallohydrolase"/>
    <property type="match status" value="2"/>
</dbReference>
<protein>
    <submittedName>
        <fullName evidence="5">Insulinase family protein</fullName>
    </submittedName>
</protein>
<dbReference type="AlphaFoldDB" id="A0A7C3IHJ1"/>
<dbReference type="Pfam" id="PF05193">
    <property type="entry name" value="Peptidase_M16_C"/>
    <property type="match status" value="1"/>
</dbReference>
<evidence type="ECO:0000259" key="4">
    <source>
        <dbReference type="Pfam" id="PF05193"/>
    </source>
</evidence>
<keyword evidence="2" id="KW-0732">Signal</keyword>